<dbReference type="InterPro" id="IPR013525">
    <property type="entry name" value="ABC2_TM"/>
</dbReference>
<dbReference type="KEGG" id="mlr:MELLADRAFT_23254"/>
<evidence type="ECO:0000259" key="9">
    <source>
        <dbReference type="PROSITE" id="PS50893"/>
    </source>
</evidence>
<dbReference type="Pfam" id="PF19055">
    <property type="entry name" value="ABC2_membrane_7"/>
    <property type="match status" value="1"/>
</dbReference>
<dbReference type="InterPro" id="IPR043926">
    <property type="entry name" value="ABCG_dom"/>
</dbReference>
<keyword evidence="3 8" id="KW-0812">Transmembrane</keyword>
<dbReference type="PANTHER" id="PTHR48041:SF122">
    <property type="entry name" value="ABC TRANSPORTER DOMAIN-CONTAINING PROTEIN"/>
    <property type="match status" value="1"/>
</dbReference>
<keyword evidence="7 8" id="KW-0472">Membrane</keyword>
<feature type="transmembrane region" description="Helical" evidence="8">
    <location>
        <begin position="425"/>
        <end position="449"/>
    </location>
</feature>
<proteinExistence type="predicted"/>
<sequence length="561" mass="62546">PTSRTILDGLNGHVDSGEIVAILGASGAGKTTLLNILSSRLDSTGTLSGEVTFNGADRRAVNWKRTLGFVEQDDLLYGQLTVTETLDYSAQLRLPTTNYTLAQKRARVAETIEILRLEKCAGARIGDGETRGVSGGERKRVAIGQELVSDVRVLMLDEPTSGLDSFSALNLIQNLREIAKKRDVVCLMTIHQPSWEIFSNFTRVILMTRGKVFYEGPPSDALDYFSNTVGLTVPRDVNPSDWFLTISENFEKSELGEERVEKLISTWQRFSEANLMKLSPTYPPTLEKEQWAVSWFHELALLTRRNYQQIARNPKIWIGSFAQNIVLLILIGFAFFRRDLDQGGVISRLGVLFFIPINNSFSAVFPILTVFPSKRAMSIRERAAGMYRCSSFYLSNVIVEIPSQVAQRALFIIVVYWMIGLKGEAGAFFIWLLVNFVQLLSAVGLGFLIGAGATNVQAANAIAPLANVIFLLFGGNLLPLNDIPKYFIWLHWMSPITYAFQALSLNEFSGLNFSCPTDAQSSTQCYRTGQDVLRQYALQRFSVWENVGFLCLISFVFGLLG</sequence>
<dbReference type="SUPFAM" id="SSF52540">
    <property type="entry name" value="P-loop containing nucleoside triphosphate hydrolases"/>
    <property type="match status" value="1"/>
</dbReference>
<feature type="non-terminal residue" evidence="10">
    <location>
        <position position="1"/>
    </location>
</feature>
<evidence type="ECO:0000256" key="8">
    <source>
        <dbReference type="SAM" id="Phobius"/>
    </source>
</evidence>
<dbReference type="RefSeq" id="XP_007408242.1">
    <property type="nucleotide sequence ID" value="XM_007408180.1"/>
</dbReference>
<dbReference type="Pfam" id="PF01061">
    <property type="entry name" value="ABC2_membrane"/>
    <property type="match status" value="1"/>
</dbReference>
<dbReference type="eggNOG" id="KOG0061">
    <property type="taxonomic scope" value="Eukaryota"/>
</dbReference>
<dbReference type="InterPro" id="IPR017871">
    <property type="entry name" value="ABC_transporter-like_CS"/>
</dbReference>
<dbReference type="OrthoDB" id="66620at2759"/>
<feature type="transmembrane region" description="Helical" evidence="8">
    <location>
        <begin position="461"/>
        <end position="480"/>
    </location>
</feature>
<feature type="transmembrane region" description="Helical" evidence="8">
    <location>
        <begin position="543"/>
        <end position="560"/>
    </location>
</feature>
<dbReference type="Gene3D" id="3.40.50.300">
    <property type="entry name" value="P-loop containing nucleotide triphosphate hydrolases"/>
    <property type="match status" value="1"/>
</dbReference>
<feature type="transmembrane region" description="Helical" evidence="8">
    <location>
        <begin position="392"/>
        <end position="419"/>
    </location>
</feature>
<keyword evidence="4" id="KW-0547">Nucleotide-binding</keyword>
<dbReference type="EMBL" id="GL883100">
    <property type="protein sequence ID" value="EGG08656.1"/>
    <property type="molecule type" value="Genomic_DNA"/>
</dbReference>
<dbReference type="STRING" id="747676.F4RGG0"/>
<dbReference type="InterPro" id="IPR003593">
    <property type="entry name" value="AAA+_ATPase"/>
</dbReference>
<dbReference type="PROSITE" id="PS50893">
    <property type="entry name" value="ABC_TRANSPORTER_2"/>
    <property type="match status" value="1"/>
</dbReference>
<dbReference type="GO" id="GO:0016020">
    <property type="term" value="C:membrane"/>
    <property type="evidence" value="ECO:0007669"/>
    <property type="project" value="UniProtKB-SubCell"/>
</dbReference>
<evidence type="ECO:0000256" key="6">
    <source>
        <dbReference type="ARBA" id="ARBA00022989"/>
    </source>
</evidence>
<dbReference type="Pfam" id="PF00005">
    <property type="entry name" value="ABC_tran"/>
    <property type="match status" value="1"/>
</dbReference>
<keyword evidence="2" id="KW-0813">Transport</keyword>
<dbReference type="SMART" id="SM00382">
    <property type="entry name" value="AAA"/>
    <property type="match status" value="1"/>
</dbReference>
<dbReference type="InterPro" id="IPR027417">
    <property type="entry name" value="P-loop_NTPase"/>
</dbReference>
<dbReference type="InParanoid" id="F4RGG0"/>
<dbReference type="Proteomes" id="UP000001072">
    <property type="component" value="Unassembled WGS sequence"/>
</dbReference>
<reference evidence="11" key="1">
    <citation type="journal article" date="2011" name="Proc. Natl. Acad. Sci. U.S.A.">
        <title>Obligate biotrophy features unraveled by the genomic analysis of rust fungi.</title>
        <authorList>
            <person name="Duplessis S."/>
            <person name="Cuomo C.A."/>
            <person name="Lin Y.-C."/>
            <person name="Aerts A."/>
            <person name="Tisserant E."/>
            <person name="Veneault-Fourrey C."/>
            <person name="Joly D.L."/>
            <person name="Hacquard S."/>
            <person name="Amselem J."/>
            <person name="Cantarel B.L."/>
            <person name="Chiu R."/>
            <person name="Coutinho P.M."/>
            <person name="Feau N."/>
            <person name="Field M."/>
            <person name="Frey P."/>
            <person name="Gelhaye E."/>
            <person name="Goldberg J."/>
            <person name="Grabherr M.G."/>
            <person name="Kodira C.D."/>
            <person name="Kohler A."/>
            <person name="Kuees U."/>
            <person name="Lindquist E.A."/>
            <person name="Lucas S.M."/>
            <person name="Mago R."/>
            <person name="Mauceli E."/>
            <person name="Morin E."/>
            <person name="Murat C."/>
            <person name="Pangilinan J.L."/>
            <person name="Park R."/>
            <person name="Pearson M."/>
            <person name="Quesneville H."/>
            <person name="Rouhier N."/>
            <person name="Sakthikumar S."/>
            <person name="Salamov A.A."/>
            <person name="Schmutz J."/>
            <person name="Selles B."/>
            <person name="Shapiro H."/>
            <person name="Tanguay P."/>
            <person name="Tuskan G.A."/>
            <person name="Henrissat B."/>
            <person name="Van de Peer Y."/>
            <person name="Rouze P."/>
            <person name="Ellis J.G."/>
            <person name="Dodds P.N."/>
            <person name="Schein J.E."/>
            <person name="Zhong S."/>
            <person name="Hamelin R.C."/>
            <person name="Grigoriev I.V."/>
            <person name="Szabo L.J."/>
            <person name="Martin F."/>
        </authorList>
    </citation>
    <scope>NUCLEOTIDE SEQUENCE [LARGE SCALE GENOMIC DNA]</scope>
    <source>
        <strain evidence="11">98AG31 / pathotype 3-4-7</strain>
    </source>
</reference>
<evidence type="ECO:0000256" key="4">
    <source>
        <dbReference type="ARBA" id="ARBA00022741"/>
    </source>
</evidence>
<evidence type="ECO:0000256" key="5">
    <source>
        <dbReference type="ARBA" id="ARBA00022840"/>
    </source>
</evidence>
<organism evidence="11">
    <name type="scientific">Melampsora larici-populina (strain 98AG31 / pathotype 3-4-7)</name>
    <name type="common">Poplar leaf rust fungus</name>
    <dbReference type="NCBI Taxonomy" id="747676"/>
    <lineage>
        <taxon>Eukaryota</taxon>
        <taxon>Fungi</taxon>
        <taxon>Dikarya</taxon>
        <taxon>Basidiomycota</taxon>
        <taxon>Pucciniomycotina</taxon>
        <taxon>Pucciniomycetes</taxon>
        <taxon>Pucciniales</taxon>
        <taxon>Melampsoraceae</taxon>
        <taxon>Melampsora</taxon>
    </lineage>
</organism>
<dbReference type="HOGENOM" id="CLU_000604_57_6_1"/>
<keyword evidence="6 8" id="KW-1133">Transmembrane helix</keyword>
<dbReference type="AlphaFoldDB" id="F4RGG0"/>
<dbReference type="PANTHER" id="PTHR48041">
    <property type="entry name" value="ABC TRANSPORTER G FAMILY MEMBER 28"/>
    <property type="match status" value="1"/>
</dbReference>
<evidence type="ECO:0000313" key="11">
    <source>
        <dbReference type="Proteomes" id="UP000001072"/>
    </source>
</evidence>
<dbReference type="VEuPathDB" id="FungiDB:MELLADRAFT_23254"/>
<dbReference type="GO" id="GO:0016887">
    <property type="term" value="F:ATP hydrolysis activity"/>
    <property type="evidence" value="ECO:0007669"/>
    <property type="project" value="InterPro"/>
</dbReference>
<dbReference type="GO" id="GO:0005524">
    <property type="term" value="F:ATP binding"/>
    <property type="evidence" value="ECO:0007669"/>
    <property type="project" value="UniProtKB-KW"/>
</dbReference>
<comment type="subcellular location">
    <subcellularLocation>
        <location evidence="1">Membrane</location>
        <topology evidence="1">Multi-pass membrane protein</topology>
    </subcellularLocation>
</comment>
<evidence type="ECO:0000256" key="3">
    <source>
        <dbReference type="ARBA" id="ARBA00022692"/>
    </source>
</evidence>
<feature type="transmembrane region" description="Helical" evidence="8">
    <location>
        <begin position="316"/>
        <end position="337"/>
    </location>
</feature>
<dbReference type="PROSITE" id="PS00211">
    <property type="entry name" value="ABC_TRANSPORTER_1"/>
    <property type="match status" value="1"/>
</dbReference>
<feature type="transmembrane region" description="Helical" evidence="8">
    <location>
        <begin position="349"/>
        <end position="371"/>
    </location>
</feature>
<dbReference type="GeneID" id="18926907"/>
<name>F4RGG0_MELLP</name>
<gene>
    <name evidence="10" type="ORF">MELLADRAFT_23254</name>
</gene>
<evidence type="ECO:0000256" key="7">
    <source>
        <dbReference type="ARBA" id="ARBA00023136"/>
    </source>
</evidence>
<evidence type="ECO:0000256" key="2">
    <source>
        <dbReference type="ARBA" id="ARBA00022448"/>
    </source>
</evidence>
<feature type="non-terminal residue" evidence="10">
    <location>
        <position position="561"/>
    </location>
</feature>
<dbReference type="InterPro" id="IPR050352">
    <property type="entry name" value="ABCG_transporters"/>
</dbReference>
<feature type="domain" description="ABC transporter" evidence="9">
    <location>
        <begin position="1"/>
        <end position="234"/>
    </location>
</feature>
<evidence type="ECO:0000256" key="1">
    <source>
        <dbReference type="ARBA" id="ARBA00004141"/>
    </source>
</evidence>
<evidence type="ECO:0000313" key="10">
    <source>
        <dbReference type="EMBL" id="EGG08656.1"/>
    </source>
</evidence>
<keyword evidence="5" id="KW-0067">ATP-binding</keyword>
<protein>
    <recommendedName>
        <fullName evidence="9">ABC transporter domain-containing protein</fullName>
    </recommendedName>
</protein>
<dbReference type="GO" id="GO:0140359">
    <property type="term" value="F:ABC-type transporter activity"/>
    <property type="evidence" value="ECO:0007669"/>
    <property type="project" value="InterPro"/>
</dbReference>
<accession>F4RGG0</accession>
<keyword evidence="11" id="KW-1185">Reference proteome</keyword>
<dbReference type="InterPro" id="IPR003439">
    <property type="entry name" value="ABC_transporter-like_ATP-bd"/>
</dbReference>